<dbReference type="EMBL" id="BSTX01000003">
    <property type="protein sequence ID" value="GLZ80058.1"/>
    <property type="molecule type" value="Genomic_DNA"/>
</dbReference>
<proteinExistence type="predicted"/>
<feature type="chain" id="PRO_5040990197" description="DUF3558 domain-containing protein" evidence="2">
    <location>
        <begin position="22"/>
        <end position="200"/>
    </location>
</feature>
<feature type="region of interest" description="Disordered" evidence="1">
    <location>
        <begin position="26"/>
        <end position="60"/>
    </location>
</feature>
<comment type="caution">
    <text evidence="3">The sequence shown here is derived from an EMBL/GenBank/DDBJ whole genome shotgun (WGS) entry which is preliminary data.</text>
</comment>
<sequence>MSLGARRAVVAAALIAVLATAAACGDKGGEAGAPTPSASSSGPVLESSPQEPGESGEKPKGACEYLDVKAVNAAVGVDFKVVEPAEAENAQVCVMQTTKGSFPDFTLATAATKADKESFQATMMPEDADDVGKLGKAAYKVLLKAGEKSGPVAEIGWLSAKGRIFTIRFTSAEGVKKDDVEKVLDPLIALSKDIEKQVAG</sequence>
<dbReference type="AlphaFoldDB" id="A0A9W6SPM8"/>
<evidence type="ECO:0000313" key="4">
    <source>
        <dbReference type="Proteomes" id="UP001165079"/>
    </source>
</evidence>
<evidence type="ECO:0008006" key="5">
    <source>
        <dbReference type="Google" id="ProtNLM"/>
    </source>
</evidence>
<organism evidence="3 4">
    <name type="scientific">Actinorhabdospora filicis</name>
    <dbReference type="NCBI Taxonomy" id="1785913"/>
    <lineage>
        <taxon>Bacteria</taxon>
        <taxon>Bacillati</taxon>
        <taxon>Actinomycetota</taxon>
        <taxon>Actinomycetes</taxon>
        <taxon>Micromonosporales</taxon>
        <taxon>Micromonosporaceae</taxon>
        <taxon>Actinorhabdospora</taxon>
    </lineage>
</organism>
<keyword evidence="2" id="KW-0732">Signal</keyword>
<dbReference type="RefSeq" id="WP_285665182.1">
    <property type="nucleotide sequence ID" value="NZ_BSTX01000003.1"/>
</dbReference>
<dbReference type="PROSITE" id="PS51257">
    <property type="entry name" value="PROKAR_LIPOPROTEIN"/>
    <property type="match status" value="1"/>
</dbReference>
<evidence type="ECO:0000313" key="3">
    <source>
        <dbReference type="EMBL" id="GLZ80058.1"/>
    </source>
</evidence>
<evidence type="ECO:0000256" key="1">
    <source>
        <dbReference type="SAM" id="MobiDB-lite"/>
    </source>
</evidence>
<evidence type="ECO:0000256" key="2">
    <source>
        <dbReference type="SAM" id="SignalP"/>
    </source>
</evidence>
<dbReference type="Proteomes" id="UP001165079">
    <property type="component" value="Unassembled WGS sequence"/>
</dbReference>
<feature type="signal peptide" evidence="2">
    <location>
        <begin position="1"/>
        <end position="21"/>
    </location>
</feature>
<name>A0A9W6SPM8_9ACTN</name>
<accession>A0A9W6SPM8</accession>
<keyword evidence="4" id="KW-1185">Reference proteome</keyword>
<reference evidence="3" key="1">
    <citation type="submission" date="2023-03" db="EMBL/GenBank/DDBJ databases">
        <title>Actinorhabdospora filicis NBRC 111898.</title>
        <authorList>
            <person name="Ichikawa N."/>
            <person name="Sato H."/>
            <person name="Tonouchi N."/>
        </authorList>
    </citation>
    <scope>NUCLEOTIDE SEQUENCE</scope>
    <source>
        <strain evidence="3">NBRC 111898</strain>
    </source>
</reference>
<gene>
    <name evidence="3" type="ORF">Afil01_48650</name>
</gene>
<protein>
    <recommendedName>
        <fullName evidence="5">DUF3558 domain-containing protein</fullName>
    </recommendedName>
</protein>
<feature type="compositionally biased region" description="Low complexity" evidence="1">
    <location>
        <begin position="32"/>
        <end position="53"/>
    </location>
</feature>